<feature type="domain" description="DUF834" evidence="1">
    <location>
        <begin position="6"/>
        <end position="58"/>
    </location>
</feature>
<organism evidence="2">
    <name type="scientific">Oryza punctata</name>
    <name type="common">Red rice</name>
    <dbReference type="NCBI Taxonomy" id="4537"/>
    <lineage>
        <taxon>Eukaryota</taxon>
        <taxon>Viridiplantae</taxon>
        <taxon>Streptophyta</taxon>
        <taxon>Embryophyta</taxon>
        <taxon>Tracheophyta</taxon>
        <taxon>Spermatophyta</taxon>
        <taxon>Magnoliopsida</taxon>
        <taxon>Liliopsida</taxon>
        <taxon>Poales</taxon>
        <taxon>Poaceae</taxon>
        <taxon>BOP clade</taxon>
        <taxon>Oryzoideae</taxon>
        <taxon>Oryzeae</taxon>
        <taxon>Oryzinae</taxon>
        <taxon>Oryza</taxon>
    </lineage>
</organism>
<dbReference type="EnsemblPlants" id="OPUNC04G04220.1">
    <property type="protein sequence ID" value="OPUNC04G04220.1"/>
    <property type="gene ID" value="OPUNC04G04220"/>
</dbReference>
<reference evidence="2" key="1">
    <citation type="submission" date="2015-04" db="UniProtKB">
        <authorList>
            <consortium name="EnsemblPlants"/>
        </authorList>
    </citation>
    <scope>IDENTIFICATION</scope>
</reference>
<dbReference type="Pfam" id="PF05754">
    <property type="entry name" value="DUF834"/>
    <property type="match status" value="1"/>
</dbReference>
<keyword evidence="3" id="KW-1185">Reference proteome</keyword>
<sequence>MAKLRRRLADGGGGGARIGGDEDLVAGFDGGEAVAGLALALAMPKEVAALGGVSRGGDTARPELAAVWKIWREVHDLELKTRAIQGAIASLRSLRTGIG</sequence>
<evidence type="ECO:0000313" key="3">
    <source>
        <dbReference type="Proteomes" id="UP000026962"/>
    </source>
</evidence>
<dbReference type="InterPro" id="IPR008552">
    <property type="entry name" value="DUF834"/>
</dbReference>
<name>A0A0E0KNA8_ORYPU</name>
<dbReference type="AlphaFoldDB" id="A0A0E0KNA8"/>
<evidence type="ECO:0000313" key="2">
    <source>
        <dbReference type="EnsemblPlants" id="OPUNC04G04220.1"/>
    </source>
</evidence>
<dbReference type="Gramene" id="OPUNC04G04220.1">
    <property type="protein sequence ID" value="OPUNC04G04220.1"/>
    <property type="gene ID" value="OPUNC04G04220"/>
</dbReference>
<protein>
    <recommendedName>
        <fullName evidence="1">DUF834 domain-containing protein</fullName>
    </recommendedName>
</protein>
<accession>A0A0E0KNA8</accession>
<dbReference type="HOGENOM" id="CLU_2324381_0_0_1"/>
<proteinExistence type="predicted"/>
<reference evidence="2" key="2">
    <citation type="submission" date="2018-05" db="EMBL/GenBank/DDBJ databases">
        <title>OpunRS2 (Oryza punctata Reference Sequence Version 2).</title>
        <authorList>
            <person name="Zhang J."/>
            <person name="Kudrna D."/>
            <person name="Lee S."/>
            <person name="Talag J."/>
            <person name="Welchert J."/>
            <person name="Wing R.A."/>
        </authorList>
    </citation>
    <scope>NUCLEOTIDE SEQUENCE [LARGE SCALE GENOMIC DNA]</scope>
</reference>
<evidence type="ECO:0000259" key="1">
    <source>
        <dbReference type="Pfam" id="PF05754"/>
    </source>
</evidence>
<dbReference type="Proteomes" id="UP000026962">
    <property type="component" value="Chromosome 4"/>
</dbReference>